<sequence>MDGLPQEVVDNICSHLDHDNLKSVLLLSRKFQYAAEQYSEAFDSYCLTIGSIDRFVETYTGRRFRYLRQLEFRTTLPPPDGIEGPEDAVEGGNTFRESQEELESIDENYTQQINLLFTAINTVETQECNTTISGNIHLKLFTPTMELNPTTWPLQRLFVSWRVHLLMPETLPVLNSIRALTIESPEQTWYSNGPEPSLRKLDLRVLLDLSDRLPNLSTLCCRVGADELYSNTFPSEALRYITQDWVGLRKDSFSTFVKSLEKISLRNLRHARLDFLYPQSHIQYIDQRMPMPELVDPSLCDPFSTSIRMFLQQLRTMDLRVIADTTLFWPGDGDTPHWPNLEHLHVEFHMSNPSGSWYFNEPTGLSLGGTEAGYRAAEAEMYPPLADTEQDDSLWEETCETDLEEAQTNFFQYRVVPNDAALVPFLTGFAKAAVHMPRLRTFALWSPLSFRLNPDDEEYQDFDFESVSNIPKHVLYAARLAWGIAYTGPYERAFSNDTETINGQRQMSWRTGSWRPQAGLHELFRKIGGGYVKDRSEWFDEKGLRDSLDFERFRYRYFDT</sequence>
<comment type="caution">
    <text evidence="2">The sequence shown here is derived from an EMBL/GenBank/DDBJ whole genome shotgun (WGS) entry which is preliminary data.</text>
</comment>
<dbReference type="InterPro" id="IPR001810">
    <property type="entry name" value="F-box_dom"/>
</dbReference>
<feature type="domain" description="F-box" evidence="1">
    <location>
        <begin position="1"/>
        <end position="45"/>
    </location>
</feature>
<dbReference type="OrthoDB" id="5985073at2759"/>
<accession>A0A8H7J8B4</accession>
<evidence type="ECO:0000259" key="1">
    <source>
        <dbReference type="PROSITE" id="PS50181"/>
    </source>
</evidence>
<name>A0A8H7J8B4_9PLEO</name>
<dbReference type="AlphaFoldDB" id="A0A8H7J8B4"/>
<proteinExistence type="predicted"/>
<evidence type="ECO:0000313" key="3">
    <source>
        <dbReference type="Proteomes" id="UP000651452"/>
    </source>
</evidence>
<reference evidence="2" key="1">
    <citation type="submission" date="2018-12" db="EMBL/GenBank/DDBJ databases">
        <authorList>
            <person name="Syme R.A."/>
            <person name="Farfan-Caceres L."/>
            <person name="Lichtenzveig J."/>
        </authorList>
    </citation>
    <scope>NUCLEOTIDE SEQUENCE</scope>
    <source>
        <strain evidence="2">Al4</strain>
    </source>
</reference>
<evidence type="ECO:0000313" key="2">
    <source>
        <dbReference type="EMBL" id="KAF9699754.1"/>
    </source>
</evidence>
<organism evidence="2 3">
    <name type="scientific">Ascochyta lentis</name>
    <dbReference type="NCBI Taxonomy" id="205686"/>
    <lineage>
        <taxon>Eukaryota</taxon>
        <taxon>Fungi</taxon>
        <taxon>Dikarya</taxon>
        <taxon>Ascomycota</taxon>
        <taxon>Pezizomycotina</taxon>
        <taxon>Dothideomycetes</taxon>
        <taxon>Pleosporomycetidae</taxon>
        <taxon>Pleosporales</taxon>
        <taxon>Pleosporineae</taxon>
        <taxon>Didymellaceae</taxon>
        <taxon>Ascochyta</taxon>
    </lineage>
</organism>
<reference evidence="2" key="2">
    <citation type="submission" date="2020-09" db="EMBL/GenBank/DDBJ databases">
        <title>Reference genome assembly for Australian Ascochyta lentis isolate Al4.</title>
        <authorList>
            <person name="Lee R.C."/>
            <person name="Farfan-Caceres L.M."/>
            <person name="Debler J.W."/>
            <person name="Williams A.H."/>
            <person name="Henares B.M."/>
        </authorList>
    </citation>
    <scope>NUCLEOTIDE SEQUENCE</scope>
    <source>
        <strain evidence="2">Al4</strain>
    </source>
</reference>
<gene>
    <name evidence="2" type="ORF">EKO04_002673</name>
</gene>
<dbReference type="Proteomes" id="UP000651452">
    <property type="component" value="Unassembled WGS sequence"/>
</dbReference>
<dbReference type="EMBL" id="RZGK01000004">
    <property type="protein sequence ID" value="KAF9699754.1"/>
    <property type="molecule type" value="Genomic_DNA"/>
</dbReference>
<protein>
    <recommendedName>
        <fullName evidence="1">F-box domain-containing protein</fullName>
    </recommendedName>
</protein>
<keyword evidence="3" id="KW-1185">Reference proteome</keyword>
<dbReference type="PROSITE" id="PS50181">
    <property type="entry name" value="FBOX"/>
    <property type="match status" value="1"/>
</dbReference>